<dbReference type="STRING" id="443152.MDG893_10126"/>
<dbReference type="RefSeq" id="WP_007151751.1">
    <property type="nucleotide sequence ID" value="NZ_ABCP01000001.1"/>
</dbReference>
<evidence type="ECO:0000313" key="2">
    <source>
        <dbReference type="EMBL" id="EDM49549.1"/>
    </source>
</evidence>
<name>A6EUQ0_9GAMM</name>
<organism evidence="2 3">
    <name type="scientific">Marinobacter algicola DG893</name>
    <dbReference type="NCBI Taxonomy" id="443152"/>
    <lineage>
        <taxon>Bacteria</taxon>
        <taxon>Pseudomonadati</taxon>
        <taxon>Pseudomonadota</taxon>
        <taxon>Gammaproteobacteria</taxon>
        <taxon>Pseudomonadales</taxon>
        <taxon>Marinobacteraceae</taxon>
        <taxon>Marinobacter</taxon>
    </lineage>
</organism>
<sequence length="61" mass="6486">MMTSEACMFGMAGMGLISLLLIVALVLGVAALAKYLFSRNKDDSGSARKNMRGDNEYHSGA</sequence>
<evidence type="ECO:0000313" key="3">
    <source>
        <dbReference type="Proteomes" id="UP000005856"/>
    </source>
</evidence>
<evidence type="ECO:0000256" key="1">
    <source>
        <dbReference type="SAM" id="MobiDB-lite"/>
    </source>
</evidence>
<accession>A6EUQ0</accession>
<comment type="caution">
    <text evidence="2">The sequence shown here is derived from an EMBL/GenBank/DDBJ whole genome shotgun (WGS) entry which is preliminary data.</text>
</comment>
<dbReference type="Proteomes" id="UP000005856">
    <property type="component" value="Unassembled WGS sequence"/>
</dbReference>
<protein>
    <submittedName>
        <fullName evidence="2">Uncharacterized protein</fullName>
    </submittedName>
</protein>
<reference evidence="2 3" key="1">
    <citation type="submission" date="2007-06" db="EMBL/GenBank/DDBJ databases">
        <authorList>
            <person name="Green D."/>
            <person name="Ferriera S."/>
            <person name="Johnson J."/>
            <person name="Kravitz S."/>
            <person name="Beeson K."/>
            <person name="Sutton G."/>
            <person name="Rogers Y.-H."/>
            <person name="Friedman R."/>
            <person name="Frazier M."/>
            <person name="Venter J.C."/>
        </authorList>
    </citation>
    <scope>NUCLEOTIDE SEQUENCE [LARGE SCALE GENOMIC DNA]</scope>
    <source>
        <strain evidence="2 3">DG893</strain>
    </source>
</reference>
<keyword evidence="3" id="KW-1185">Reference proteome</keyword>
<feature type="region of interest" description="Disordered" evidence="1">
    <location>
        <begin position="41"/>
        <end position="61"/>
    </location>
</feature>
<dbReference type="EMBL" id="ABCP01000001">
    <property type="protein sequence ID" value="EDM49549.1"/>
    <property type="molecule type" value="Genomic_DNA"/>
</dbReference>
<proteinExistence type="predicted"/>
<gene>
    <name evidence="2" type="ORF">MDG893_10126</name>
</gene>
<dbReference type="AlphaFoldDB" id="A6EUQ0"/>